<comment type="similarity">
    <text evidence="2">Belongs to the KHG/KDPG aldolase family.</text>
</comment>
<evidence type="ECO:0000256" key="5">
    <source>
        <dbReference type="ARBA" id="ARBA00023277"/>
    </source>
</evidence>
<evidence type="ECO:0000256" key="4">
    <source>
        <dbReference type="ARBA" id="ARBA00023239"/>
    </source>
</evidence>
<keyword evidence="7" id="KW-1185">Reference proteome</keyword>
<dbReference type="Proteomes" id="UP000254848">
    <property type="component" value="Unassembled WGS sequence"/>
</dbReference>
<dbReference type="Pfam" id="PF01081">
    <property type="entry name" value="Aldolase"/>
    <property type="match status" value="1"/>
</dbReference>
<keyword evidence="4" id="KW-0456">Lyase</keyword>
<dbReference type="PANTHER" id="PTHR30246:SF1">
    <property type="entry name" value="2-DEHYDRO-3-DEOXY-6-PHOSPHOGALACTONATE ALDOLASE-RELATED"/>
    <property type="match status" value="1"/>
</dbReference>
<reference evidence="6 7" key="1">
    <citation type="submission" date="2018-07" db="EMBL/GenBank/DDBJ databases">
        <title>Genomic Encyclopedia of Type Strains, Phase IV (KMG-IV): sequencing the most valuable type-strain genomes for metagenomic binning, comparative biology and taxonomic classification.</title>
        <authorList>
            <person name="Goeker M."/>
        </authorList>
    </citation>
    <scope>NUCLEOTIDE SEQUENCE [LARGE SCALE GENOMIC DNA]</scope>
    <source>
        <strain evidence="6 7">DSM 103736</strain>
    </source>
</reference>
<dbReference type="EMBL" id="QRAP01000002">
    <property type="protein sequence ID" value="RDK96009.1"/>
    <property type="molecule type" value="Genomic_DNA"/>
</dbReference>
<proteinExistence type="inferred from homology"/>
<evidence type="ECO:0000256" key="3">
    <source>
        <dbReference type="ARBA" id="ARBA00011233"/>
    </source>
</evidence>
<dbReference type="CDD" id="cd00452">
    <property type="entry name" value="KDPG_aldolase"/>
    <property type="match status" value="1"/>
</dbReference>
<dbReference type="AlphaFoldDB" id="A0A370R264"/>
<protein>
    <submittedName>
        <fullName evidence="6">2-keto-3-deoxy-phosphogalactonate aldolase</fullName>
    </submittedName>
</protein>
<dbReference type="NCBIfam" id="NF006600">
    <property type="entry name" value="PRK09140.1"/>
    <property type="match status" value="1"/>
</dbReference>
<organism evidence="6 7">
    <name type="scientific">Enterobacillus tribolii</name>
    <dbReference type="NCBI Taxonomy" id="1487935"/>
    <lineage>
        <taxon>Bacteria</taxon>
        <taxon>Pseudomonadati</taxon>
        <taxon>Pseudomonadota</taxon>
        <taxon>Gammaproteobacteria</taxon>
        <taxon>Enterobacterales</taxon>
        <taxon>Hafniaceae</taxon>
        <taxon>Enterobacillus</taxon>
    </lineage>
</organism>
<comment type="pathway">
    <text evidence="1">Carbohydrate acid metabolism.</text>
</comment>
<evidence type="ECO:0000256" key="1">
    <source>
        <dbReference type="ARBA" id="ARBA00004761"/>
    </source>
</evidence>
<dbReference type="PANTHER" id="PTHR30246">
    <property type="entry name" value="2-KETO-3-DEOXY-6-PHOSPHOGLUCONATE ALDOLASE"/>
    <property type="match status" value="1"/>
</dbReference>
<dbReference type="InterPro" id="IPR013785">
    <property type="entry name" value="Aldolase_TIM"/>
</dbReference>
<dbReference type="RefSeq" id="WP_230472968.1">
    <property type="nucleotide sequence ID" value="NZ_QRAP01000002.1"/>
</dbReference>
<evidence type="ECO:0000313" key="6">
    <source>
        <dbReference type="EMBL" id="RDK96009.1"/>
    </source>
</evidence>
<accession>A0A370R264</accession>
<dbReference type="InterPro" id="IPR000887">
    <property type="entry name" value="Aldlse_KDPG_KHG"/>
</dbReference>
<comment type="caution">
    <text evidence="6">The sequence shown here is derived from an EMBL/GenBank/DDBJ whole genome shotgun (WGS) entry which is preliminary data.</text>
</comment>
<keyword evidence="5" id="KW-0119">Carbohydrate metabolism</keyword>
<comment type="subunit">
    <text evidence="3">Homotrimer.</text>
</comment>
<evidence type="ECO:0000313" key="7">
    <source>
        <dbReference type="Proteomes" id="UP000254848"/>
    </source>
</evidence>
<sequence length="218" mass="23521">MMTPEHFFARWRDEPLPLIAILRGITPPQAQEAAEILLSCGFHWLEVPLNSPSPFESIRLMREIVGERGWVGAGTVLTTEQVDRVAECGGQLIISPDCKAGVIRRSRERGLISLPGIMTPSEAFTALDAGASGLKFFPAEQVSPTLLKAFRAVLPANVACMPVGGIQPDAQQMQRYLQAGANGFGLGGGLYQAGMPMPELRNRAMAYRCAWDSLAGAL</sequence>
<dbReference type="GO" id="GO:0016829">
    <property type="term" value="F:lyase activity"/>
    <property type="evidence" value="ECO:0007669"/>
    <property type="project" value="UniProtKB-KW"/>
</dbReference>
<dbReference type="Gene3D" id="3.20.20.70">
    <property type="entry name" value="Aldolase class I"/>
    <property type="match status" value="1"/>
</dbReference>
<dbReference type="SUPFAM" id="SSF51569">
    <property type="entry name" value="Aldolase"/>
    <property type="match status" value="1"/>
</dbReference>
<name>A0A370R264_9GAMM</name>
<evidence type="ECO:0000256" key="2">
    <source>
        <dbReference type="ARBA" id="ARBA00006906"/>
    </source>
</evidence>
<gene>
    <name evidence="6" type="ORF">C8D90_102496</name>
</gene>